<proteinExistence type="predicted"/>
<evidence type="ECO:0000256" key="6">
    <source>
        <dbReference type="SAM" id="Phobius"/>
    </source>
</evidence>
<dbReference type="Pfam" id="PF02656">
    <property type="entry name" value="DUF202"/>
    <property type="match status" value="1"/>
</dbReference>
<dbReference type="EMBL" id="HBKR01005962">
    <property type="protein sequence ID" value="CAE2283391.1"/>
    <property type="molecule type" value="Transcribed_RNA"/>
</dbReference>
<feature type="transmembrane region" description="Helical" evidence="6">
    <location>
        <begin position="604"/>
        <end position="622"/>
    </location>
</feature>
<evidence type="ECO:0000256" key="3">
    <source>
        <dbReference type="ARBA" id="ARBA00022692"/>
    </source>
</evidence>
<reference evidence="8" key="1">
    <citation type="submission" date="2021-01" db="EMBL/GenBank/DDBJ databases">
        <authorList>
            <person name="Corre E."/>
            <person name="Pelletier E."/>
            <person name="Niang G."/>
            <person name="Scheremetjew M."/>
            <person name="Finn R."/>
            <person name="Kale V."/>
            <person name="Holt S."/>
            <person name="Cochrane G."/>
            <person name="Meng A."/>
            <person name="Brown T."/>
            <person name="Cohen L."/>
        </authorList>
    </citation>
    <scope>NUCLEOTIDE SEQUENCE</scope>
    <source>
        <strain evidence="8">SoJaBio B1-5/56/2</strain>
    </source>
</reference>
<evidence type="ECO:0000256" key="1">
    <source>
        <dbReference type="ARBA" id="ARBA00004128"/>
    </source>
</evidence>
<name>A0A7S4NFL1_9EUKA</name>
<evidence type="ECO:0000313" key="8">
    <source>
        <dbReference type="EMBL" id="CAE2283391.1"/>
    </source>
</evidence>
<dbReference type="Pfam" id="PF09359">
    <property type="entry name" value="VTC"/>
    <property type="match status" value="1"/>
</dbReference>
<keyword evidence="2" id="KW-0926">Vacuole</keyword>
<dbReference type="InterPro" id="IPR042267">
    <property type="entry name" value="VTC_sf"/>
</dbReference>
<organism evidence="8">
    <name type="scientific">Paramoeba aestuarina</name>
    <dbReference type="NCBI Taxonomy" id="180227"/>
    <lineage>
        <taxon>Eukaryota</taxon>
        <taxon>Amoebozoa</taxon>
        <taxon>Discosea</taxon>
        <taxon>Flabellinia</taxon>
        <taxon>Dactylopodida</taxon>
        <taxon>Paramoebidae</taxon>
        <taxon>Paramoeba</taxon>
    </lineage>
</organism>
<accession>A0A7S4NFL1</accession>
<dbReference type="InterPro" id="IPR051572">
    <property type="entry name" value="VTC_Complex_Subunit"/>
</dbReference>
<dbReference type="CDD" id="cd14447">
    <property type="entry name" value="SPX"/>
    <property type="match status" value="1"/>
</dbReference>
<dbReference type="Pfam" id="PF03105">
    <property type="entry name" value="SPX"/>
    <property type="match status" value="2"/>
</dbReference>
<dbReference type="GO" id="GO:0006799">
    <property type="term" value="P:polyphosphate biosynthetic process"/>
    <property type="evidence" value="ECO:0007669"/>
    <property type="project" value="UniProtKB-ARBA"/>
</dbReference>
<dbReference type="InterPro" id="IPR004331">
    <property type="entry name" value="SPX_dom"/>
</dbReference>
<keyword evidence="3 6" id="KW-0812">Transmembrane</keyword>
<dbReference type="PANTHER" id="PTHR46140:SF1">
    <property type="entry name" value="VACUOLAR TRANSPORTER CHAPERONE COMPLEX SUBUNIT 4-RELATED"/>
    <property type="match status" value="1"/>
</dbReference>
<dbReference type="InterPro" id="IPR003807">
    <property type="entry name" value="DUF202"/>
</dbReference>
<dbReference type="InterPro" id="IPR018966">
    <property type="entry name" value="VTC_domain"/>
</dbReference>
<feature type="transmembrane region" description="Helical" evidence="6">
    <location>
        <begin position="642"/>
        <end position="662"/>
    </location>
</feature>
<dbReference type="GO" id="GO:0005774">
    <property type="term" value="C:vacuolar membrane"/>
    <property type="evidence" value="ECO:0007669"/>
    <property type="project" value="UniProtKB-SubCell"/>
</dbReference>
<dbReference type="PANTHER" id="PTHR46140">
    <property type="entry name" value="VACUOLAR TRANSPORTER CHAPERONE 1-RELATED"/>
    <property type="match status" value="1"/>
</dbReference>
<evidence type="ECO:0000256" key="2">
    <source>
        <dbReference type="ARBA" id="ARBA00022554"/>
    </source>
</evidence>
<feature type="transmembrane region" description="Helical" evidence="6">
    <location>
        <begin position="571"/>
        <end position="592"/>
    </location>
</feature>
<sequence>MKFGNYLKQFAVAKWRLYYMDYSYLKKSLKDLKKSSLPEEALERSFIAAVDAEVKKVNDFFMVTSQQLSARLDSFIKLVTHENFYVSSSDSLQQEIDGFVRDLVDLDAYVKVNFEGFRKIMKKHDKVTGRQGSPWFMQRLKEQPFHTNSNQFSALILKFSKCCAGCRRVIGGDELPISFDTGKGMDRAIVKSFKLFVKKEDIMKVKTELARNLPIFLYNPEGKDTKESSSIWSCYYDDNKLSVYEGKLSGKSDNISIRFRTYENSKTVRIERAISYGDKRAAGREAGVKDTIDMPHDDVFDFIQGTYTQGDYTTYLNARGVPGREQKALIDLFLEVQNYIREKNLTPVLSTKYRRTYFQNPRNKTITVSLDEDVEFIRELFHFTDDGPRWHRPASSVPEKEKADFSHAVLEIKLSLPRGVEFPAWVERILNSPHTESVENFSKFAQGCATLCYDKIHREPKWMAMLDKKNADKMKQQDIYDPDRQIAGGGFRIQSFDIEDFSDSGSLLHRRKKKEQKESSFYDSLASAFPSPSDGNGGGKSRDYGTFCCPDGQAADMKVEPKTFFANERTFIQWASFCVVIQTIGVAFVGFSSPGEGRSGAARIGGEIYLMIAFLFLLYSLYNFRSRSFRIQNQEHGNYDDFYGPFLLVLCLSVACIVNLSLSFSSS</sequence>
<evidence type="ECO:0000259" key="7">
    <source>
        <dbReference type="PROSITE" id="PS51382"/>
    </source>
</evidence>
<keyword evidence="4 6" id="KW-1133">Transmembrane helix</keyword>
<feature type="domain" description="SPX" evidence="7">
    <location>
        <begin position="1"/>
        <end position="138"/>
    </location>
</feature>
<gene>
    <name evidence="8" type="ORF">NAES01612_LOCUS3978</name>
</gene>
<dbReference type="Gene3D" id="3.20.100.30">
    <property type="entry name" value="VTC, catalytic tunnel domain"/>
    <property type="match status" value="1"/>
</dbReference>
<dbReference type="PROSITE" id="PS51382">
    <property type="entry name" value="SPX"/>
    <property type="match status" value="1"/>
</dbReference>
<dbReference type="AlphaFoldDB" id="A0A7S4NFL1"/>
<evidence type="ECO:0000256" key="4">
    <source>
        <dbReference type="ARBA" id="ARBA00022989"/>
    </source>
</evidence>
<keyword evidence="5 6" id="KW-0472">Membrane</keyword>
<comment type="subcellular location">
    <subcellularLocation>
        <location evidence="1">Vacuole membrane</location>
        <topology evidence="1">Multi-pass membrane protein</topology>
    </subcellularLocation>
</comment>
<evidence type="ECO:0000256" key="5">
    <source>
        <dbReference type="ARBA" id="ARBA00023136"/>
    </source>
</evidence>
<protein>
    <recommendedName>
        <fullName evidence="7">SPX domain-containing protein</fullName>
    </recommendedName>
</protein>